<dbReference type="OrthoDB" id="8563766at2"/>
<dbReference type="KEGG" id="nhi:B1s21160_02240"/>
<name>A0A249K8P9_9ACTN</name>
<evidence type="ECO:0000313" key="1">
    <source>
        <dbReference type="EMBL" id="ASY13168.1"/>
    </source>
</evidence>
<accession>A0A249K8P9</accession>
<dbReference type="EMBL" id="CP016771">
    <property type="protein sequence ID" value="ASY13168.1"/>
    <property type="molecule type" value="Genomic_DNA"/>
</dbReference>
<keyword evidence="2" id="KW-1185">Reference proteome</keyword>
<dbReference type="RefSeq" id="WP_095672255.1">
    <property type="nucleotide sequence ID" value="NZ_CP016771.1"/>
</dbReference>
<evidence type="ECO:0000313" key="2">
    <source>
        <dbReference type="Proteomes" id="UP000217171"/>
    </source>
</evidence>
<gene>
    <name evidence="1" type="ORF">B1s21160_02240</name>
</gene>
<organism evidence="1 2">
    <name type="scientific">Candidatus Nanopelagicus hibericus</name>
    <dbReference type="NCBI Taxonomy" id="1884915"/>
    <lineage>
        <taxon>Bacteria</taxon>
        <taxon>Bacillati</taxon>
        <taxon>Actinomycetota</taxon>
        <taxon>Actinomycetes</taxon>
        <taxon>Candidatus Nanopelagicales</taxon>
        <taxon>Candidatus Nanopelagicaceae</taxon>
        <taxon>Candidatus Nanopelagicus</taxon>
    </lineage>
</organism>
<protein>
    <submittedName>
        <fullName evidence="1">Phox Homology domain-containing protein</fullName>
    </submittedName>
</protein>
<reference evidence="1 2" key="1">
    <citation type="submission" date="2016-07" db="EMBL/GenBank/DDBJ databases">
        <title>High microdiversification within the ubiquitous acI lineage of Actinobacteria.</title>
        <authorList>
            <person name="Neuenschwander S.M."/>
            <person name="Salcher M."/>
            <person name="Ghai R."/>
            <person name="Pernthaler J."/>
        </authorList>
    </citation>
    <scope>NUCLEOTIDE SEQUENCE [LARGE SCALE GENOMIC DNA]</scope>
    <source>
        <strain evidence="1">MMS-21-160</strain>
    </source>
</reference>
<proteinExistence type="predicted"/>
<dbReference type="AlphaFoldDB" id="A0A249K8P9"/>
<dbReference type="Proteomes" id="UP000217171">
    <property type="component" value="Chromosome"/>
</dbReference>
<sequence>MANEKIKFSSQLDPKVLSSAKKLAKSEGRQLQSIIEQALTDYLKINEGQKPSGEVIDAFKASFEEFTDLYQKLAGILPAK</sequence>